<dbReference type="PROSITE" id="PS51257">
    <property type="entry name" value="PROKAR_LIPOPROTEIN"/>
    <property type="match status" value="1"/>
</dbReference>
<dbReference type="InterPro" id="IPR013766">
    <property type="entry name" value="Thioredoxin_domain"/>
</dbReference>
<evidence type="ECO:0000256" key="1">
    <source>
        <dbReference type="SAM" id="MobiDB-lite"/>
    </source>
</evidence>
<dbReference type="KEGG" id="kau:B6264_26085"/>
<protein>
    <recommendedName>
        <fullName evidence="3">Thioredoxin domain-containing protein</fullName>
    </recommendedName>
</protein>
<feature type="signal peptide" evidence="2">
    <location>
        <begin position="1"/>
        <end position="21"/>
    </location>
</feature>
<comment type="caution">
    <text evidence="4">The sequence shown here is derived from an EMBL/GenBank/DDBJ whole genome shotgun (WGS) entry which is preliminary data.</text>
</comment>
<organism evidence="4 5">
    <name type="scientific">Kitasatospora aureofaciens</name>
    <name type="common">Streptomyces aureofaciens</name>
    <dbReference type="NCBI Taxonomy" id="1894"/>
    <lineage>
        <taxon>Bacteria</taxon>
        <taxon>Bacillati</taxon>
        <taxon>Actinomycetota</taxon>
        <taxon>Actinomycetes</taxon>
        <taxon>Kitasatosporales</taxon>
        <taxon>Streptomycetaceae</taxon>
        <taxon>Kitasatospora</taxon>
    </lineage>
</organism>
<name>A0A8H9HW65_KITAU</name>
<dbReference type="Gene3D" id="3.40.30.10">
    <property type="entry name" value="Glutaredoxin"/>
    <property type="match status" value="1"/>
</dbReference>
<dbReference type="PROSITE" id="PS51352">
    <property type="entry name" value="THIOREDOXIN_2"/>
    <property type="match status" value="1"/>
</dbReference>
<dbReference type="SUPFAM" id="SSF52833">
    <property type="entry name" value="Thioredoxin-like"/>
    <property type="match status" value="1"/>
</dbReference>
<evidence type="ECO:0000259" key="3">
    <source>
        <dbReference type="PROSITE" id="PS51352"/>
    </source>
</evidence>
<feature type="chain" id="PRO_5039453574" description="Thioredoxin domain-containing protein" evidence="2">
    <location>
        <begin position="22"/>
        <end position="201"/>
    </location>
</feature>
<evidence type="ECO:0000313" key="5">
    <source>
        <dbReference type="Proteomes" id="UP000610124"/>
    </source>
</evidence>
<reference evidence="4" key="2">
    <citation type="submission" date="2020-09" db="EMBL/GenBank/DDBJ databases">
        <authorList>
            <person name="Sun Q."/>
            <person name="Ohkuma M."/>
        </authorList>
    </citation>
    <scope>NUCLEOTIDE SEQUENCE</scope>
    <source>
        <strain evidence="4">JCM 4434</strain>
    </source>
</reference>
<keyword evidence="2" id="KW-0732">Signal</keyword>
<dbReference type="Pfam" id="PF13899">
    <property type="entry name" value="Thioredoxin_7"/>
    <property type="match status" value="1"/>
</dbReference>
<feature type="compositionally biased region" description="Low complexity" evidence="1">
    <location>
        <begin position="29"/>
        <end position="69"/>
    </location>
</feature>
<reference evidence="4" key="1">
    <citation type="journal article" date="2014" name="Int. J. Syst. Evol. Microbiol.">
        <title>Complete genome sequence of Corynebacterium casei LMG S-19264T (=DSM 44701T), isolated from a smear-ripened cheese.</title>
        <authorList>
            <consortium name="US DOE Joint Genome Institute (JGI-PGF)"/>
            <person name="Walter F."/>
            <person name="Albersmeier A."/>
            <person name="Kalinowski J."/>
            <person name="Ruckert C."/>
        </authorList>
    </citation>
    <scope>NUCLEOTIDE SEQUENCE</scope>
    <source>
        <strain evidence="4">JCM 4434</strain>
    </source>
</reference>
<proteinExistence type="predicted"/>
<evidence type="ECO:0000256" key="2">
    <source>
        <dbReference type="SAM" id="SignalP"/>
    </source>
</evidence>
<dbReference type="EMBL" id="BMUB01000014">
    <property type="protein sequence ID" value="GGU92097.1"/>
    <property type="molecule type" value="Genomic_DNA"/>
</dbReference>
<gene>
    <name evidence="4" type="ORF">GCM10010502_51810</name>
</gene>
<sequence length="201" mass="20478">MRQRRALLASAVLATVLTSGCGSGGSATGGAADTTGTPPTAAPTGTATAAAPPASSASTGSVTTSAGAGKLPDGYNPNRDAASDLQAALALSAGDQRPVLIDFGANWCPDCKVLDKLFRSEQVAPLLRDDYRVVAVDVGRFDHNLDLAAQYVDLQRSGIPALVVLSPDGAVRTASNDGAFSNARSMTANTVAAYLKRWSQK</sequence>
<dbReference type="InterPro" id="IPR036249">
    <property type="entry name" value="Thioredoxin-like_sf"/>
</dbReference>
<dbReference type="AlphaFoldDB" id="A0A8H9HW65"/>
<dbReference type="Proteomes" id="UP000610124">
    <property type="component" value="Unassembled WGS sequence"/>
</dbReference>
<feature type="region of interest" description="Disordered" evidence="1">
    <location>
        <begin position="23"/>
        <end position="79"/>
    </location>
</feature>
<accession>A0A8H9HW65</accession>
<evidence type="ECO:0000313" key="4">
    <source>
        <dbReference type="EMBL" id="GGU92097.1"/>
    </source>
</evidence>
<feature type="domain" description="Thioredoxin" evidence="3">
    <location>
        <begin position="51"/>
        <end position="196"/>
    </location>
</feature>